<proteinExistence type="inferred from homology"/>
<dbReference type="Pfam" id="PF02386">
    <property type="entry name" value="TrkH"/>
    <property type="match status" value="2"/>
</dbReference>
<feature type="transmembrane region" description="Helical" evidence="9">
    <location>
        <begin position="453"/>
        <end position="476"/>
    </location>
</feature>
<keyword evidence="11" id="KW-1185">Reference proteome</keyword>
<dbReference type="STRING" id="634498.mru_2024"/>
<evidence type="ECO:0000313" key="11">
    <source>
        <dbReference type="Proteomes" id="UP000008680"/>
    </source>
</evidence>
<feature type="transmembrane region" description="Helical" evidence="9">
    <location>
        <begin position="329"/>
        <end position="352"/>
    </location>
</feature>
<gene>
    <name evidence="10" type="ordered locus">mru_2024</name>
</gene>
<dbReference type="AlphaFoldDB" id="D3E0F0"/>
<name>D3E0F0_METRM</name>
<evidence type="ECO:0000256" key="2">
    <source>
        <dbReference type="ARBA" id="ARBA00009137"/>
    </source>
</evidence>
<dbReference type="GO" id="GO:0008324">
    <property type="term" value="F:monoatomic cation transmembrane transporter activity"/>
    <property type="evidence" value="ECO:0007669"/>
    <property type="project" value="InterPro"/>
</dbReference>
<organism evidence="10 11">
    <name type="scientific">Methanobrevibacter ruminantium (strain ATCC 35063 / DSM 1093 / JCM 13430 / OCM 146 / M1)</name>
    <name type="common">Methanobacterium ruminantium</name>
    <dbReference type="NCBI Taxonomy" id="634498"/>
    <lineage>
        <taxon>Archaea</taxon>
        <taxon>Methanobacteriati</taxon>
        <taxon>Methanobacteriota</taxon>
        <taxon>Methanomada group</taxon>
        <taxon>Methanobacteria</taxon>
        <taxon>Methanobacteriales</taxon>
        <taxon>Methanobacteriaceae</taxon>
        <taxon>Methanobrevibacter</taxon>
    </lineage>
</organism>
<accession>D3E0F0</accession>
<keyword evidence="5 9" id="KW-0812">Transmembrane</keyword>
<dbReference type="GO" id="GO:0005886">
    <property type="term" value="C:plasma membrane"/>
    <property type="evidence" value="ECO:0007669"/>
    <property type="project" value="UniProtKB-SubCell"/>
</dbReference>
<dbReference type="Proteomes" id="UP000008680">
    <property type="component" value="Chromosome"/>
</dbReference>
<dbReference type="InterPro" id="IPR003445">
    <property type="entry name" value="Cat_transpt"/>
</dbReference>
<evidence type="ECO:0000256" key="6">
    <source>
        <dbReference type="ARBA" id="ARBA00022989"/>
    </source>
</evidence>
<evidence type="ECO:0000256" key="4">
    <source>
        <dbReference type="ARBA" id="ARBA00022475"/>
    </source>
</evidence>
<feature type="transmembrane region" description="Helical" evidence="9">
    <location>
        <begin position="142"/>
        <end position="167"/>
    </location>
</feature>
<evidence type="ECO:0000313" key="10">
    <source>
        <dbReference type="EMBL" id="ADC47874.1"/>
    </source>
</evidence>
<dbReference type="EMBL" id="CP001719">
    <property type="protein sequence ID" value="ADC47874.1"/>
    <property type="molecule type" value="Genomic_DNA"/>
</dbReference>
<dbReference type="GeneID" id="8771694"/>
<feature type="transmembrane region" description="Helical" evidence="9">
    <location>
        <begin position="12"/>
        <end position="39"/>
    </location>
</feature>
<evidence type="ECO:0000256" key="1">
    <source>
        <dbReference type="ARBA" id="ARBA00004651"/>
    </source>
</evidence>
<feature type="transmembrane region" description="Helical" evidence="9">
    <location>
        <begin position="188"/>
        <end position="210"/>
    </location>
</feature>
<comment type="subcellular location">
    <subcellularLocation>
        <location evidence="1">Cell membrane</location>
        <topology evidence="1">Multi-pass membrane protein</topology>
    </subcellularLocation>
</comment>
<feature type="transmembrane region" description="Helical" evidence="9">
    <location>
        <begin position="393"/>
        <end position="416"/>
    </location>
</feature>
<keyword evidence="4" id="KW-1003">Cell membrane</keyword>
<dbReference type="KEGG" id="mru:mru_2024"/>
<keyword evidence="6 9" id="KW-1133">Transmembrane helix</keyword>
<comment type="similarity">
    <text evidence="2">Belongs to the TrkH potassium transport family.</text>
</comment>
<dbReference type="GO" id="GO:0030001">
    <property type="term" value="P:metal ion transport"/>
    <property type="evidence" value="ECO:0007669"/>
    <property type="project" value="UniProtKB-ARBA"/>
</dbReference>
<evidence type="ECO:0000256" key="8">
    <source>
        <dbReference type="ARBA" id="ARBA00023136"/>
    </source>
</evidence>
<feature type="transmembrane region" description="Helical" evidence="9">
    <location>
        <begin position="83"/>
        <end position="105"/>
    </location>
</feature>
<keyword evidence="8 9" id="KW-0472">Membrane</keyword>
<dbReference type="PANTHER" id="PTHR32024">
    <property type="entry name" value="TRK SYSTEM POTASSIUM UPTAKE PROTEIN TRKG-RELATED"/>
    <property type="match status" value="1"/>
</dbReference>
<reference evidence="10 11" key="1">
    <citation type="journal article" date="2010" name="PLoS ONE">
        <title>The genome sequence of the rumen methanogen Methanobrevibacter ruminantium reveals new possibilities for controlling ruminant methane emissions.</title>
        <authorList>
            <person name="Leahy S.C."/>
            <person name="Kelly W.J."/>
            <person name="Altermann E."/>
            <person name="Ronimus R.S."/>
            <person name="Yeoman C.J."/>
            <person name="Pacheco D.M."/>
            <person name="Li D."/>
            <person name="Kong Z."/>
            <person name="McTavish S."/>
            <person name="Sang C."/>
            <person name="Lambie S.C."/>
            <person name="Janssen P.H."/>
            <person name="Dey D."/>
            <person name="Attwood G.T."/>
        </authorList>
    </citation>
    <scope>NUCLEOTIDE SEQUENCE [LARGE SCALE GENOMIC DNA]</scope>
    <source>
        <strain evidence="11">ATCC 35063 / DSM 1093 / JCM 13430 / OCM 146 / M1</strain>
    </source>
</reference>
<feature type="transmembrane region" description="Helical" evidence="9">
    <location>
        <begin position="45"/>
        <end position="62"/>
    </location>
</feature>
<feature type="transmembrane region" description="Helical" evidence="9">
    <location>
        <begin position="273"/>
        <end position="291"/>
    </location>
</feature>
<keyword evidence="3" id="KW-0813">Transport</keyword>
<dbReference type="OrthoDB" id="111943at2157"/>
<dbReference type="RefSeq" id="WP_012956822.1">
    <property type="nucleotide sequence ID" value="NC_013790.1"/>
</dbReference>
<keyword evidence="7" id="KW-0406">Ion transport</keyword>
<protein>
    <submittedName>
        <fullName evidence="10">Potassium uptake protein TrkH family</fullName>
    </submittedName>
</protein>
<dbReference type="PATRIC" id="fig|634498.28.peg.2025"/>
<evidence type="ECO:0000256" key="9">
    <source>
        <dbReference type="SAM" id="Phobius"/>
    </source>
</evidence>
<dbReference type="eggNOG" id="arCOG04145">
    <property type="taxonomic scope" value="Archaea"/>
</dbReference>
<sequence>MKRKYITKADLFIVLHYLGYIMQGLGVVLIVPTLVALIYGEYDPIAPFMIPCFVSFVLGTAFSKKFKDYTKLRLKHGMLISSFAWLWASLIGASIMVLSLGIPFVDAIFENMSAWTGSGMTFFVNVEVLPKSILFLRSLEQWLGGLGIVIIFIGILIRAGTAASRLYKSEAREEKIKPNITNTLRKALEIYLIYTAVGIFLFILAGLPIFDAINITFTSISTGGMSIKNANVGFYQDSIVYLISMFLMILGATSFTIHYKIVKTKGKALFKDVQFQLLITLIIVAGAFFIATNKMVPIEELFTIVSAVTTTGANVVDPHVLATWNGSTLIVLMVLMLIGGSSGSTGGGLKLIRIITVLKGMNLTVTNLVSPEGRVVNTRIGGKKINEREIKEASAYIVTFLMFLVFGWIIMTMYGYDPFTALFDVISIQSNNGLSTGIVYGGLPLPLKLTLIFLMWIGRLEIIPVLVLFRTFYGLVNPKRRIKQMKKTNGNDKKTN</sequence>
<feature type="transmembrane region" description="Helical" evidence="9">
    <location>
        <begin position="239"/>
        <end position="261"/>
    </location>
</feature>
<dbReference type="HOGENOM" id="CLU_030708_3_0_2"/>
<evidence type="ECO:0000256" key="3">
    <source>
        <dbReference type="ARBA" id="ARBA00022448"/>
    </source>
</evidence>
<evidence type="ECO:0000256" key="7">
    <source>
        <dbReference type="ARBA" id="ARBA00023065"/>
    </source>
</evidence>
<evidence type="ECO:0000256" key="5">
    <source>
        <dbReference type="ARBA" id="ARBA00022692"/>
    </source>
</evidence>
<dbReference type="PANTHER" id="PTHR32024:SF2">
    <property type="entry name" value="TRK SYSTEM POTASSIUM UPTAKE PROTEIN TRKG-RELATED"/>
    <property type="match status" value="1"/>
</dbReference>